<sequence length="274" mass="30372">MSLQDEALKAWQARYGEPANLPAADTVIAQMLQHRSVRAYSDLPVDEQMLSWAIAAAQSASTSSNLQAWSVLAVRDRERLARLARLSGNQRHVEQAPLFLVWLVDWSRLRRLARTLQAPTAGIDYLESYTVGVVDAALAAQNAALAFEAQGLGIVYIGGMRNHPEAMSEELGLPNDTFAVFGMCVGHPDPAQPAEIKPRLAQSVVLHRERYEATEAEAVSVAAYDRRMSDFQHRQQRENRSWSSQAVERVKGADSLSGRHRLRDALNTLGFGLR</sequence>
<comment type="similarity">
    <text evidence="1 5">Belongs to the flavin oxidoreductase frp family.</text>
</comment>
<organism evidence="7 8">
    <name type="scientific">Pseudomonas aeruginosa</name>
    <dbReference type="NCBI Taxonomy" id="287"/>
    <lineage>
        <taxon>Bacteria</taxon>
        <taxon>Pseudomonadati</taxon>
        <taxon>Pseudomonadota</taxon>
        <taxon>Gammaproteobacteria</taxon>
        <taxon>Pseudomonadales</taxon>
        <taxon>Pseudomonadaceae</taxon>
        <taxon>Pseudomonas</taxon>
    </lineage>
</organism>
<evidence type="ECO:0000256" key="1">
    <source>
        <dbReference type="ARBA" id="ARBA00008366"/>
    </source>
</evidence>
<keyword evidence="3 5" id="KW-0288">FMN</keyword>
<accession>A0A241XMV5</accession>
<keyword evidence="4 5" id="KW-0560">Oxidoreductase</keyword>
<keyword evidence="5" id="KW-0521">NADP</keyword>
<dbReference type="CDD" id="cd02146">
    <property type="entry name" value="NfsA-like"/>
    <property type="match status" value="1"/>
</dbReference>
<evidence type="ECO:0000313" key="8">
    <source>
        <dbReference type="Proteomes" id="UP000194857"/>
    </source>
</evidence>
<gene>
    <name evidence="7" type="ORF">CAZ10_23020</name>
</gene>
<dbReference type="InterPro" id="IPR000415">
    <property type="entry name" value="Nitroreductase-like"/>
</dbReference>
<dbReference type="GO" id="GO:0016491">
    <property type="term" value="F:oxidoreductase activity"/>
    <property type="evidence" value="ECO:0007669"/>
    <property type="project" value="UniProtKB-UniRule"/>
</dbReference>
<dbReference type="EMBL" id="NFFZ01000013">
    <property type="protein sequence ID" value="OTI58502.1"/>
    <property type="molecule type" value="Genomic_DNA"/>
</dbReference>
<comment type="caution">
    <text evidence="7">The sequence shown here is derived from an EMBL/GenBank/DDBJ whole genome shotgun (WGS) entry which is preliminary data.</text>
</comment>
<evidence type="ECO:0000256" key="5">
    <source>
        <dbReference type="PIRNR" id="PIRNR005426"/>
    </source>
</evidence>
<reference evidence="7 8" key="1">
    <citation type="submission" date="2017-05" db="EMBL/GenBank/DDBJ databases">
        <authorList>
            <person name="Song R."/>
            <person name="Chenine A.L."/>
            <person name="Ruprecht R.M."/>
        </authorList>
    </citation>
    <scope>NUCLEOTIDE SEQUENCE [LARGE SCALE GENOMIC DNA]</scope>
    <source>
        <strain evidence="7 8">S567_C10_BS</strain>
    </source>
</reference>
<proteinExistence type="inferred from homology"/>
<evidence type="ECO:0000259" key="6">
    <source>
        <dbReference type="Pfam" id="PF00881"/>
    </source>
</evidence>
<dbReference type="AlphaFoldDB" id="A0A241XMV5"/>
<dbReference type="Proteomes" id="UP000194857">
    <property type="component" value="Unassembled WGS sequence"/>
</dbReference>
<evidence type="ECO:0000256" key="2">
    <source>
        <dbReference type="ARBA" id="ARBA00022630"/>
    </source>
</evidence>
<dbReference type="RefSeq" id="WP_010953425.1">
    <property type="nucleotide sequence ID" value="NZ_CAADLW010001037.1"/>
</dbReference>
<dbReference type="PIRSF" id="PIRSF005426">
    <property type="entry name" value="Frp"/>
    <property type="match status" value="1"/>
</dbReference>
<evidence type="ECO:0000313" key="7">
    <source>
        <dbReference type="EMBL" id="OTI58502.1"/>
    </source>
</evidence>
<dbReference type="InterPro" id="IPR029479">
    <property type="entry name" value="Nitroreductase"/>
</dbReference>
<protein>
    <submittedName>
        <fullName evidence="7">NADPH-dependent oxidoreductase</fullName>
    </submittedName>
</protein>
<name>A0A241XMV5_PSEAI</name>
<evidence type="ECO:0000256" key="4">
    <source>
        <dbReference type="ARBA" id="ARBA00023002"/>
    </source>
</evidence>
<keyword evidence="2 5" id="KW-0285">Flavoprotein</keyword>
<feature type="domain" description="Nitroreductase" evidence="6">
    <location>
        <begin position="33"/>
        <end position="187"/>
    </location>
</feature>
<dbReference type="SUPFAM" id="SSF55469">
    <property type="entry name" value="FMN-dependent nitroreductase-like"/>
    <property type="match status" value="1"/>
</dbReference>
<dbReference type="PANTHER" id="PTHR43425">
    <property type="entry name" value="OXYGEN-INSENSITIVE NADPH NITROREDUCTASE"/>
    <property type="match status" value="1"/>
</dbReference>
<dbReference type="Pfam" id="PF00881">
    <property type="entry name" value="Nitroreductase"/>
    <property type="match status" value="1"/>
</dbReference>
<evidence type="ECO:0000256" key="3">
    <source>
        <dbReference type="ARBA" id="ARBA00022643"/>
    </source>
</evidence>
<dbReference type="Gene3D" id="3.40.109.10">
    <property type="entry name" value="NADH Oxidase"/>
    <property type="match status" value="1"/>
</dbReference>
<dbReference type="PANTHER" id="PTHR43425:SF2">
    <property type="entry name" value="OXYGEN-INSENSITIVE NADPH NITROREDUCTASE"/>
    <property type="match status" value="1"/>
</dbReference>
<dbReference type="InterPro" id="IPR016446">
    <property type="entry name" value="Flavin_OxRdtase_Frp"/>
</dbReference>